<dbReference type="SMART" id="SM00382">
    <property type="entry name" value="AAA"/>
    <property type="match status" value="2"/>
</dbReference>
<evidence type="ECO:0000256" key="2">
    <source>
        <dbReference type="ARBA" id="ARBA00022741"/>
    </source>
</evidence>
<evidence type="ECO:0000256" key="4">
    <source>
        <dbReference type="SAM" id="Coils"/>
    </source>
</evidence>
<dbReference type="SUPFAM" id="SSF52540">
    <property type="entry name" value="P-loop containing nucleoside triphosphate hydrolases"/>
    <property type="match status" value="2"/>
</dbReference>
<evidence type="ECO:0000313" key="7">
    <source>
        <dbReference type="Proteomes" id="UP000263753"/>
    </source>
</evidence>
<dbReference type="KEGG" id="achi:CDG60_09340"/>
<dbReference type="Proteomes" id="UP000263753">
    <property type="component" value="Chromosome"/>
</dbReference>
<protein>
    <submittedName>
        <fullName evidence="6">ABC transporter ATP-binding protein</fullName>
    </submittedName>
</protein>
<reference evidence="7" key="1">
    <citation type="submission" date="2018-09" db="EMBL/GenBank/DDBJ databases">
        <title>The complete genome of Acinetobacter sp. strain WCHAc010005.</title>
        <authorList>
            <person name="Hu Y."/>
            <person name="Long H."/>
            <person name="Feng Y."/>
            <person name="Zong Z."/>
        </authorList>
    </citation>
    <scope>NUCLEOTIDE SEQUENCE [LARGE SCALE GENOMIC DNA]</scope>
    <source>
        <strain evidence="7">WCHAc010005</strain>
    </source>
</reference>
<dbReference type="GO" id="GO:0016887">
    <property type="term" value="F:ATP hydrolysis activity"/>
    <property type="evidence" value="ECO:0007669"/>
    <property type="project" value="InterPro"/>
</dbReference>
<keyword evidence="2" id="KW-0547">Nucleotide-binding</keyword>
<evidence type="ECO:0000259" key="5">
    <source>
        <dbReference type="PROSITE" id="PS50893"/>
    </source>
</evidence>
<evidence type="ECO:0000313" key="6">
    <source>
        <dbReference type="EMBL" id="AXY56750.1"/>
    </source>
</evidence>
<dbReference type="InterPro" id="IPR027417">
    <property type="entry name" value="P-loop_NTPase"/>
</dbReference>
<dbReference type="RefSeq" id="WP_087514068.1">
    <property type="nucleotide sequence ID" value="NZ_CP032134.1"/>
</dbReference>
<dbReference type="GO" id="GO:0005524">
    <property type="term" value="F:ATP binding"/>
    <property type="evidence" value="ECO:0007669"/>
    <property type="project" value="UniProtKB-KW"/>
</dbReference>
<evidence type="ECO:0000256" key="3">
    <source>
        <dbReference type="ARBA" id="ARBA00022840"/>
    </source>
</evidence>
<organism evidence="6 7">
    <name type="scientific">Acinetobacter chinensis</name>
    <dbReference type="NCBI Taxonomy" id="2004650"/>
    <lineage>
        <taxon>Bacteria</taxon>
        <taxon>Pseudomonadati</taxon>
        <taxon>Pseudomonadota</taxon>
        <taxon>Gammaproteobacteria</taxon>
        <taxon>Moraxellales</taxon>
        <taxon>Moraxellaceae</taxon>
        <taxon>Acinetobacter</taxon>
    </lineage>
</organism>
<dbReference type="PANTHER" id="PTHR19211">
    <property type="entry name" value="ATP-BINDING TRANSPORT PROTEIN-RELATED"/>
    <property type="match status" value="1"/>
</dbReference>
<sequence>MTQQACIISGLSLEFPARILFQQLNFSLNKGQLSALTGRNGQGKSMLMQMLHSMNCHTDTSDNHAFTTGSIHWNIPHSHLPQLHRLQAKTIADALEIKHLHDAFQRIENAVADMDDYNTVQDSWHFPALWEQQLAEAALPTCLDFPVHKLSEGEKTRLALMKLFLKQDHYLLLDEPANHLDHKSRRWLMEKMHSHASGVLLISHDVQSLEHAEQIYELSGHGLQCFHGNYSDFSELKQLHTVALEEKIAQEKRELKQLRHQQHTSLMKSQKRQSHGQALRDSGSQAKILLDYQKDQAGKSLGKLRTQQQNQMDQVQATLKDNQQQLEHVKVQRFHFPFIATHTSREVLRVSALTLPYGTQYPVSLSLRSDQKLHIRGENGSGKSTLLKLIHQKDSTAIYCAAGTVYLDQNFSFLNTELSALENLKLLSPEVSESECRRSLGQLRLSGDKPLQPLSQLSGGEQLKTGLLAISQMLRPDHLLLLDEAENHLDIESRQLLAHAVRTYSGAVLLVSHDDCFVRDCGITESVELKK</sequence>
<evidence type="ECO:0000256" key="1">
    <source>
        <dbReference type="ARBA" id="ARBA00022737"/>
    </source>
</evidence>
<dbReference type="EMBL" id="CP032134">
    <property type="protein sequence ID" value="AXY56750.1"/>
    <property type="molecule type" value="Genomic_DNA"/>
</dbReference>
<accession>A0A3B7LV58</accession>
<dbReference type="InterPro" id="IPR003593">
    <property type="entry name" value="AAA+_ATPase"/>
</dbReference>
<dbReference type="InterPro" id="IPR050611">
    <property type="entry name" value="ABCF"/>
</dbReference>
<name>A0A3B7LV58_9GAMM</name>
<dbReference type="Gene3D" id="3.40.50.300">
    <property type="entry name" value="P-loop containing nucleotide triphosphate hydrolases"/>
    <property type="match status" value="2"/>
</dbReference>
<keyword evidence="1" id="KW-0677">Repeat</keyword>
<dbReference type="PROSITE" id="PS50893">
    <property type="entry name" value="ABC_TRANSPORTER_2"/>
    <property type="match status" value="1"/>
</dbReference>
<dbReference type="InterPro" id="IPR003439">
    <property type="entry name" value="ABC_transporter-like_ATP-bd"/>
</dbReference>
<keyword evidence="4" id="KW-0175">Coiled coil</keyword>
<dbReference type="PANTHER" id="PTHR19211:SF6">
    <property type="entry name" value="BLL7188 PROTEIN"/>
    <property type="match status" value="1"/>
</dbReference>
<dbReference type="Pfam" id="PF00005">
    <property type="entry name" value="ABC_tran"/>
    <property type="match status" value="2"/>
</dbReference>
<feature type="domain" description="ABC transporter" evidence="5">
    <location>
        <begin position="6"/>
        <end position="246"/>
    </location>
</feature>
<keyword evidence="3 6" id="KW-0067">ATP-binding</keyword>
<feature type="coiled-coil region" evidence="4">
    <location>
        <begin position="305"/>
        <end position="332"/>
    </location>
</feature>
<gene>
    <name evidence="6" type="ORF">CDG60_09340</name>
</gene>
<dbReference type="AlphaFoldDB" id="A0A3B7LV58"/>
<proteinExistence type="predicted"/>